<sequence>MGSIARGPRSLEYCENATAITHNAAFWPLELTLMTEGIPKAVSPSPGSAELSGRVALIVTNNPLYPRLPPRQLPPPPLPPAEAESFPRERDKRPDFLQHLGLAVFYLHL</sequence>
<dbReference type="AlphaFoldDB" id="A0AA40KIT7"/>
<comment type="caution">
    <text evidence="2">The sequence shown here is derived from an EMBL/GenBank/DDBJ whole genome shotgun (WGS) entry which is preliminary data.</text>
</comment>
<name>A0AA40KIT7_9HYME</name>
<keyword evidence="3" id="KW-1185">Reference proteome</keyword>
<reference evidence="2" key="1">
    <citation type="submission" date="2021-10" db="EMBL/GenBank/DDBJ databases">
        <title>Melipona bicolor Genome sequencing and assembly.</title>
        <authorList>
            <person name="Araujo N.S."/>
            <person name="Arias M.C."/>
        </authorList>
    </citation>
    <scope>NUCLEOTIDE SEQUENCE</scope>
    <source>
        <strain evidence="2">USP_2M_L1-L4_2017</strain>
        <tissue evidence="2">Whole body</tissue>
    </source>
</reference>
<feature type="region of interest" description="Disordered" evidence="1">
    <location>
        <begin position="67"/>
        <end position="90"/>
    </location>
</feature>
<dbReference type="Proteomes" id="UP001177670">
    <property type="component" value="Unassembled WGS sequence"/>
</dbReference>
<protein>
    <submittedName>
        <fullName evidence="2">Uncharacterized protein</fullName>
    </submittedName>
</protein>
<dbReference type="EMBL" id="JAHYIQ010000025">
    <property type="protein sequence ID" value="KAK1121723.1"/>
    <property type="molecule type" value="Genomic_DNA"/>
</dbReference>
<evidence type="ECO:0000313" key="3">
    <source>
        <dbReference type="Proteomes" id="UP001177670"/>
    </source>
</evidence>
<organism evidence="2 3">
    <name type="scientific">Melipona bicolor</name>
    <dbReference type="NCBI Taxonomy" id="60889"/>
    <lineage>
        <taxon>Eukaryota</taxon>
        <taxon>Metazoa</taxon>
        <taxon>Ecdysozoa</taxon>
        <taxon>Arthropoda</taxon>
        <taxon>Hexapoda</taxon>
        <taxon>Insecta</taxon>
        <taxon>Pterygota</taxon>
        <taxon>Neoptera</taxon>
        <taxon>Endopterygota</taxon>
        <taxon>Hymenoptera</taxon>
        <taxon>Apocrita</taxon>
        <taxon>Aculeata</taxon>
        <taxon>Apoidea</taxon>
        <taxon>Anthophila</taxon>
        <taxon>Apidae</taxon>
        <taxon>Melipona</taxon>
    </lineage>
</organism>
<proteinExistence type="predicted"/>
<evidence type="ECO:0000313" key="2">
    <source>
        <dbReference type="EMBL" id="KAK1121723.1"/>
    </source>
</evidence>
<gene>
    <name evidence="2" type="ORF">K0M31_010034</name>
</gene>
<feature type="compositionally biased region" description="Pro residues" evidence="1">
    <location>
        <begin position="67"/>
        <end position="80"/>
    </location>
</feature>
<evidence type="ECO:0000256" key="1">
    <source>
        <dbReference type="SAM" id="MobiDB-lite"/>
    </source>
</evidence>
<accession>A0AA40KIT7</accession>